<gene>
    <name evidence="1" type="ORF">FCN18_00475</name>
</gene>
<evidence type="ECO:0000313" key="2">
    <source>
        <dbReference type="Proteomes" id="UP000309992"/>
    </source>
</evidence>
<dbReference type="Proteomes" id="UP000309992">
    <property type="component" value="Unassembled WGS sequence"/>
</dbReference>
<dbReference type="PANTHER" id="PTHR43611:SF3">
    <property type="entry name" value="FLAVIN MONONUCLEOTIDE HYDROLASE 1, CHLOROPLATIC"/>
    <property type="match status" value="1"/>
</dbReference>
<dbReference type="RefSeq" id="WP_137092749.1">
    <property type="nucleotide sequence ID" value="NZ_SWMS01000001.1"/>
</dbReference>
<dbReference type="PANTHER" id="PTHR43611">
    <property type="entry name" value="ALPHA-D-GLUCOSE 1-PHOSPHATE PHOSPHATASE"/>
    <property type="match status" value="1"/>
</dbReference>
<dbReference type="Pfam" id="PF00702">
    <property type="entry name" value="Hydrolase"/>
    <property type="match status" value="1"/>
</dbReference>
<organism evidence="1 2">
    <name type="scientific">Prauserella endophytica</name>
    <dbReference type="NCBI Taxonomy" id="1592324"/>
    <lineage>
        <taxon>Bacteria</taxon>
        <taxon>Bacillati</taxon>
        <taxon>Actinomycetota</taxon>
        <taxon>Actinomycetes</taxon>
        <taxon>Pseudonocardiales</taxon>
        <taxon>Pseudonocardiaceae</taxon>
        <taxon>Prauserella</taxon>
        <taxon>Prauserella coralliicola group</taxon>
    </lineage>
</organism>
<dbReference type="NCBIfam" id="TIGR01509">
    <property type="entry name" value="HAD-SF-IA-v3"/>
    <property type="match status" value="1"/>
</dbReference>
<accession>A0ABY2SB35</accession>
<dbReference type="PRINTS" id="PR00413">
    <property type="entry name" value="HADHALOGNASE"/>
</dbReference>
<dbReference type="CDD" id="cd02603">
    <property type="entry name" value="HAD_sEH-N_like"/>
    <property type="match status" value="1"/>
</dbReference>
<dbReference type="InterPro" id="IPR036412">
    <property type="entry name" value="HAD-like_sf"/>
</dbReference>
<evidence type="ECO:0000313" key="1">
    <source>
        <dbReference type="EMBL" id="TKG73115.1"/>
    </source>
</evidence>
<keyword evidence="2" id="KW-1185">Reference proteome</keyword>
<proteinExistence type="predicted"/>
<protein>
    <submittedName>
        <fullName evidence="1">HAD family phosphatase</fullName>
    </submittedName>
</protein>
<name>A0ABY2SB35_9PSEU</name>
<dbReference type="SFLD" id="SFLDS00003">
    <property type="entry name" value="Haloacid_Dehalogenase"/>
    <property type="match status" value="1"/>
</dbReference>
<dbReference type="SFLD" id="SFLDG01129">
    <property type="entry name" value="C1.5:_HAD__Beta-PGM__Phosphata"/>
    <property type="match status" value="1"/>
</dbReference>
<dbReference type="SUPFAM" id="SSF56784">
    <property type="entry name" value="HAD-like"/>
    <property type="match status" value="1"/>
</dbReference>
<comment type="caution">
    <text evidence="1">The sequence shown here is derived from an EMBL/GenBank/DDBJ whole genome shotgun (WGS) entry which is preliminary data.</text>
</comment>
<dbReference type="EMBL" id="SWMS01000001">
    <property type="protein sequence ID" value="TKG73115.1"/>
    <property type="molecule type" value="Genomic_DNA"/>
</dbReference>
<dbReference type="InterPro" id="IPR023214">
    <property type="entry name" value="HAD_sf"/>
</dbReference>
<dbReference type="InterPro" id="IPR006439">
    <property type="entry name" value="HAD-SF_hydro_IA"/>
</dbReference>
<sequence>MTRRWLVFDYGEVICTRTTALPALADRMGVPLAEFEAAYWAGRDAYDRGASDLEFWRTVGDATGVDVSEPLSAELTELDIAGWAQVSPATLELLQSLAEAGTALALLSNAPVSFARFAERQPWTRHFRELLFSGDVGLAKPDAEIFELLVSRLDAEPGDCLFLDDRQVNVDGARAAGLRAQLWQGIPAELPA</sequence>
<dbReference type="Gene3D" id="3.40.50.1000">
    <property type="entry name" value="HAD superfamily/HAD-like"/>
    <property type="match status" value="1"/>
</dbReference>
<reference evidence="1 2" key="1">
    <citation type="journal article" date="2015" name="Antonie Van Leeuwenhoek">
        <title>Prauserella endophytica sp. nov., an endophytic actinobacterium isolated from Tamarix taklamakanensis.</title>
        <authorList>
            <person name="Liu J.M."/>
            <person name="Habden X."/>
            <person name="Guo L."/>
            <person name="Tuo L."/>
            <person name="Jiang Z.K."/>
            <person name="Liu S.W."/>
            <person name="Liu X.F."/>
            <person name="Chen L."/>
            <person name="Li R.F."/>
            <person name="Zhang Y.Q."/>
            <person name="Sun C.H."/>
        </authorList>
    </citation>
    <scope>NUCLEOTIDE SEQUENCE [LARGE SCALE GENOMIC DNA]</scope>
    <source>
        <strain evidence="1 2">CGMCC 4.7182</strain>
    </source>
</reference>